<gene>
    <name evidence="6" type="ORF">DW243_03920</name>
    <name evidence="5" type="ORF">DWX36_07645</name>
    <name evidence="4" type="ORF">DXC31_17615</name>
    <name evidence="3" type="ORF">G4958_15000</name>
    <name evidence="1" type="ORF">LIQ08_16665</name>
    <name evidence="2" type="ORF">O4N78_08735</name>
</gene>
<reference evidence="7 8" key="1">
    <citation type="submission" date="2018-08" db="EMBL/GenBank/DDBJ databases">
        <title>A genome reference for cultivated species of the human gut microbiota.</title>
        <authorList>
            <person name="Zou Y."/>
            <person name="Xue W."/>
            <person name="Luo G."/>
        </authorList>
    </citation>
    <scope>NUCLEOTIDE SEQUENCE [LARGE SCALE GENOMIC DNA]</scope>
    <source>
        <strain evidence="5 8">AF19-16AC</strain>
        <strain evidence="6 9">AM21-18</strain>
        <strain evidence="4 7">TF01-20-2</strain>
    </source>
</reference>
<reference evidence="3" key="2">
    <citation type="journal article" date="2020" name="Cell Host Microbe">
        <title>Functional and Genomic Variation between Human-Derived Isolates of Lachnospiraceae Reveals Inter- and Intra-Species Diversity.</title>
        <authorList>
            <person name="Sorbara M.T."/>
            <person name="Littmann E.R."/>
            <person name="Fontana E."/>
            <person name="Moody T.U."/>
            <person name="Kohout C.E."/>
            <person name="Gjonbalaj M."/>
            <person name="Eaton V."/>
            <person name="Seok R."/>
            <person name="Leiner I.M."/>
            <person name="Pamer E.G."/>
        </authorList>
    </citation>
    <scope>NUCLEOTIDE SEQUENCE</scope>
    <source>
        <strain evidence="3">MSK.22.53</strain>
    </source>
</reference>
<dbReference type="Proteomes" id="UP001149331">
    <property type="component" value="Unassembled WGS sequence"/>
</dbReference>
<evidence type="ECO:0000313" key="3">
    <source>
        <dbReference type="EMBL" id="NSI20617.1"/>
    </source>
</evidence>
<dbReference type="EMBL" id="QSSX01000093">
    <property type="protein sequence ID" value="RGM15779.1"/>
    <property type="molecule type" value="Genomic_DNA"/>
</dbReference>
<dbReference type="Proteomes" id="UP000260808">
    <property type="component" value="Unassembled WGS sequence"/>
</dbReference>
<evidence type="ECO:0000313" key="7">
    <source>
        <dbReference type="Proteomes" id="UP000260808"/>
    </source>
</evidence>
<evidence type="ECO:0000313" key="1">
    <source>
        <dbReference type="EMBL" id="MCB5620765.1"/>
    </source>
</evidence>
<accession>A0A3E4K2W4</accession>
<evidence type="ECO:0000313" key="8">
    <source>
        <dbReference type="Proteomes" id="UP000283834"/>
    </source>
</evidence>
<name>A0A3E4K2W4_MEDGN</name>
<dbReference type="EMBL" id="JAJBOM010000033">
    <property type="protein sequence ID" value="MCB5620765.1"/>
    <property type="molecule type" value="Genomic_DNA"/>
</dbReference>
<evidence type="ECO:0000313" key="9">
    <source>
        <dbReference type="Proteomes" id="UP000283981"/>
    </source>
</evidence>
<dbReference type="Proteomes" id="UP000283981">
    <property type="component" value="Unassembled WGS sequence"/>
</dbReference>
<dbReference type="EMBL" id="QRIS01000005">
    <property type="protein sequence ID" value="RHG87265.1"/>
    <property type="molecule type" value="Genomic_DNA"/>
</dbReference>
<evidence type="ECO:0000313" key="6">
    <source>
        <dbReference type="EMBL" id="RHG87265.1"/>
    </source>
</evidence>
<comment type="caution">
    <text evidence="4">The sequence shown here is derived from an EMBL/GenBank/DDBJ whole genome shotgun (WGS) entry which is preliminary data.</text>
</comment>
<dbReference type="EMBL" id="JAPZEG010000009">
    <property type="protein sequence ID" value="MDE1203651.1"/>
    <property type="molecule type" value="Genomic_DNA"/>
</dbReference>
<dbReference type="EMBL" id="QRWQ01000006">
    <property type="protein sequence ID" value="RGT39112.1"/>
    <property type="molecule type" value="Genomic_DNA"/>
</dbReference>
<dbReference type="Proteomes" id="UP001297370">
    <property type="component" value="Unassembled WGS sequence"/>
</dbReference>
<evidence type="ECO:0000313" key="4">
    <source>
        <dbReference type="EMBL" id="RGM15779.1"/>
    </source>
</evidence>
<dbReference type="Proteomes" id="UP001296643">
    <property type="component" value="Unassembled WGS sequence"/>
</dbReference>
<organism evidence="4 7">
    <name type="scientific">Mediterraneibacter gnavus</name>
    <name type="common">Ruminococcus gnavus</name>
    <dbReference type="NCBI Taxonomy" id="33038"/>
    <lineage>
        <taxon>Bacteria</taxon>
        <taxon>Bacillati</taxon>
        <taxon>Bacillota</taxon>
        <taxon>Clostridia</taxon>
        <taxon>Lachnospirales</taxon>
        <taxon>Lachnospiraceae</taxon>
        <taxon>Mediterraneibacter</taxon>
    </lineage>
</organism>
<dbReference type="Proteomes" id="UP000283834">
    <property type="component" value="Unassembled WGS sequence"/>
</dbReference>
<sequence>MIKDVQEKKISFYTAECMEFETMGEVTECATLKEAFRIYQKMEQKRSGMGVGIGFILHDPDVPEYSDIHYPLYQGNGVERDLIALVEAYEKHPLVQKAQKDMQKLLDRKKQVER</sequence>
<evidence type="ECO:0000313" key="2">
    <source>
        <dbReference type="EMBL" id="MDE1203651.1"/>
    </source>
</evidence>
<proteinExistence type="predicted"/>
<dbReference type="RefSeq" id="WP_004613131.1">
    <property type="nucleotide sequence ID" value="NZ_BAABXJ010000001.1"/>
</dbReference>
<dbReference type="AlphaFoldDB" id="A0A3E4K2W4"/>
<evidence type="ECO:0000313" key="5">
    <source>
        <dbReference type="EMBL" id="RGT39112.1"/>
    </source>
</evidence>
<protein>
    <submittedName>
        <fullName evidence="4">Uncharacterized protein</fullName>
    </submittedName>
</protein>
<reference evidence="2" key="5">
    <citation type="submission" date="2022-12" db="EMBL/GenBank/DDBJ databases">
        <title>Genome of R. gnavus strain RSHDN_120.</title>
        <authorList>
            <person name="Abdugheni R."/>
        </authorList>
    </citation>
    <scope>NUCLEOTIDE SEQUENCE</scope>
    <source>
        <strain evidence="2">RSHDN_120</strain>
    </source>
</reference>
<dbReference type="EMBL" id="JAAIRM010000036">
    <property type="protein sequence ID" value="NSI20617.1"/>
    <property type="molecule type" value="Genomic_DNA"/>
</dbReference>
<reference evidence="1" key="4">
    <citation type="submission" date="2021-10" db="EMBL/GenBank/DDBJ databases">
        <title>Collection of gut derived symbiotic bacterial strains cultured from healthy donors.</title>
        <authorList>
            <person name="Lin H."/>
            <person name="Littmann E."/>
            <person name="Claire K."/>
            <person name="Pamer E."/>
        </authorList>
    </citation>
    <scope>NUCLEOTIDE SEQUENCE</scope>
    <source>
        <strain evidence="1">MSK.23.18</strain>
    </source>
</reference>
<reference evidence="3" key="3">
    <citation type="submission" date="2020-02" db="EMBL/GenBank/DDBJ databases">
        <authorList>
            <person name="Littmann E."/>
            <person name="Sorbara M."/>
        </authorList>
    </citation>
    <scope>NUCLEOTIDE SEQUENCE</scope>
    <source>
        <strain evidence="3">MSK.22.53</strain>
    </source>
</reference>